<name>A0A7Y2H285_UNCEI</name>
<organism evidence="2 3">
    <name type="scientific">Eiseniibacteriota bacterium</name>
    <dbReference type="NCBI Taxonomy" id="2212470"/>
    <lineage>
        <taxon>Bacteria</taxon>
        <taxon>Candidatus Eiseniibacteriota</taxon>
    </lineage>
</organism>
<evidence type="ECO:0000256" key="1">
    <source>
        <dbReference type="SAM" id="Phobius"/>
    </source>
</evidence>
<gene>
    <name evidence="2" type="ORF">HKN21_06830</name>
</gene>
<evidence type="ECO:0000313" key="3">
    <source>
        <dbReference type="Proteomes" id="UP000547674"/>
    </source>
</evidence>
<dbReference type="InterPro" id="IPR019277">
    <property type="entry name" value="DUF2304"/>
</dbReference>
<keyword evidence="1" id="KW-0472">Membrane</keyword>
<feature type="transmembrane region" description="Helical" evidence="1">
    <location>
        <begin position="6"/>
        <end position="28"/>
    </location>
</feature>
<keyword evidence="1" id="KW-1133">Transmembrane helix</keyword>
<dbReference type="AlphaFoldDB" id="A0A7Y2H285"/>
<feature type="transmembrane region" description="Helical" evidence="1">
    <location>
        <begin position="40"/>
        <end position="61"/>
    </location>
</feature>
<dbReference type="EMBL" id="JABDJR010000262">
    <property type="protein sequence ID" value="NNF06457.1"/>
    <property type="molecule type" value="Genomic_DNA"/>
</dbReference>
<accession>A0A7Y2H285</accession>
<reference evidence="2 3" key="1">
    <citation type="submission" date="2020-03" db="EMBL/GenBank/DDBJ databases">
        <title>Metabolic flexibility allows generalist bacteria to become dominant in a frequently disturbed ecosystem.</title>
        <authorList>
            <person name="Chen Y.-J."/>
            <person name="Leung P.M."/>
            <person name="Bay S.K."/>
            <person name="Hugenholtz P."/>
            <person name="Kessler A.J."/>
            <person name="Shelley G."/>
            <person name="Waite D.W."/>
            <person name="Cook P.L."/>
            <person name="Greening C."/>
        </authorList>
    </citation>
    <scope>NUCLEOTIDE SEQUENCE [LARGE SCALE GENOMIC DNA]</scope>
    <source>
        <strain evidence="2">SS_bin_28</strain>
    </source>
</reference>
<sequence length="121" mass="13414">MEQELPFRAQVVAIIGCALLFLFVLELVRRRKLKEEYSMLWMAVSLGMAVLAIFSDLLLGITKAMGAYSANSVIFFFGLLFLLAAVLHLTVKVSGLAEENKNLVQELALLRGKLEEKSPPS</sequence>
<proteinExistence type="predicted"/>
<comment type="caution">
    <text evidence="2">The sequence shown here is derived from an EMBL/GenBank/DDBJ whole genome shotgun (WGS) entry which is preliminary data.</text>
</comment>
<feature type="transmembrane region" description="Helical" evidence="1">
    <location>
        <begin position="73"/>
        <end position="91"/>
    </location>
</feature>
<evidence type="ECO:0000313" key="2">
    <source>
        <dbReference type="EMBL" id="NNF06457.1"/>
    </source>
</evidence>
<keyword evidence="1" id="KW-0812">Transmembrane</keyword>
<dbReference type="Proteomes" id="UP000547674">
    <property type="component" value="Unassembled WGS sequence"/>
</dbReference>
<protein>
    <submittedName>
        <fullName evidence="2">DUF2304 domain-containing protein</fullName>
    </submittedName>
</protein>
<dbReference type="Pfam" id="PF10066">
    <property type="entry name" value="DUF2304"/>
    <property type="match status" value="1"/>
</dbReference>